<keyword evidence="1" id="KW-0548">Nucleotidyltransferase</keyword>
<protein>
    <submittedName>
        <fullName evidence="1">Reverse transcriptase</fullName>
    </submittedName>
</protein>
<evidence type="ECO:0000313" key="2">
    <source>
        <dbReference type="Proteomes" id="UP000198211"/>
    </source>
</evidence>
<keyword evidence="2" id="KW-1185">Reference proteome</keyword>
<evidence type="ECO:0000313" key="1">
    <source>
        <dbReference type="EMBL" id="OWY92133.1"/>
    </source>
</evidence>
<comment type="caution">
    <text evidence="1">The sequence shown here is derived from an EMBL/GenBank/DDBJ whole genome shotgun (WGS) entry which is preliminary data.</text>
</comment>
<dbReference type="AlphaFoldDB" id="A0A225UGM6"/>
<gene>
    <name evidence="1" type="ORF">PHMEG_00038984</name>
</gene>
<organism evidence="1 2">
    <name type="scientific">Phytophthora megakarya</name>
    <dbReference type="NCBI Taxonomy" id="4795"/>
    <lineage>
        <taxon>Eukaryota</taxon>
        <taxon>Sar</taxon>
        <taxon>Stramenopiles</taxon>
        <taxon>Oomycota</taxon>
        <taxon>Peronosporomycetes</taxon>
        <taxon>Peronosporales</taxon>
        <taxon>Peronosporaceae</taxon>
        <taxon>Phytophthora</taxon>
    </lineage>
</organism>
<dbReference type="GO" id="GO:0003964">
    <property type="term" value="F:RNA-directed DNA polymerase activity"/>
    <property type="evidence" value="ECO:0007669"/>
    <property type="project" value="UniProtKB-KW"/>
</dbReference>
<proteinExistence type="predicted"/>
<sequence>MSWCTSRGTADSLASAALQRQGGIEVHEIQDLATLNRLDEILIPKTENPVVRVAAVTTRAGRARSPAGVMVEDLIREIRVDRIKQAQEEEVWIAGMKKSHTSGGEIVWQDRGRLRGRRAGSTLLLPLCAEIGRRSRPIDEIGSSQNATIRRVTPRWKEDIMEWGEPTSGSGITSTGGDYTGLFSDMWESVWIVKQENENR</sequence>
<keyword evidence="1" id="KW-0808">Transferase</keyword>
<dbReference type="OrthoDB" id="4369127at2759"/>
<name>A0A225UGM6_9STRA</name>
<dbReference type="EMBL" id="NBNE01018724">
    <property type="protein sequence ID" value="OWY92133.1"/>
    <property type="molecule type" value="Genomic_DNA"/>
</dbReference>
<keyword evidence="1" id="KW-0695">RNA-directed DNA polymerase</keyword>
<dbReference type="Proteomes" id="UP000198211">
    <property type="component" value="Unassembled WGS sequence"/>
</dbReference>
<accession>A0A225UGM6</accession>
<reference evidence="2" key="1">
    <citation type="submission" date="2017-03" db="EMBL/GenBank/DDBJ databases">
        <title>Phytopthora megakarya and P. palmivora, two closely related causual agents of cacao black pod achieved similar genome size and gene model numbers by different mechanisms.</title>
        <authorList>
            <person name="Ali S."/>
            <person name="Shao J."/>
            <person name="Larry D.J."/>
            <person name="Kronmiller B."/>
            <person name="Shen D."/>
            <person name="Strem M.D."/>
            <person name="Melnick R.L."/>
            <person name="Guiltinan M.J."/>
            <person name="Tyler B.M."/>
            <person name="Meinhardt L.W."/>
            <person name="Bailey B.A."/>
        </authorList>
    </citation>
    <scope>NUCLEOTIDE SEQUENCE [LARGE SCALE GENOMIC DNA]</scope>
    <source>
        <strain evidence="2">zdho120</strain>
    </source>
</reference>